<dbReference type="Pfam" id="PF01420">
    <property type="entry name" value="Methylase_S"/>
    <property type="match status" value="2"/>
</dbReference>
<dbReference type="GO" id="GO:0003677">
    <property type="term" value="F:DNA binding"/>
    <property type="evidence" value="ECO:0007669"/>
    <property type="project" value="UniProtKB-KW"/>
</dbReference>
<organism evidence="5 6">
    <name type="scientific">Arthrobacter psychrochitiniphilus</name>
    <dbReference type="NCBI Taxonomy" id="291045"/>
    <lineage>
        <taxon>Bacteria</taxon>
        <taxon>Bacillati</taxon>
        <taxon>Actinomycetota</taxon>
        <taxon>Actinomycetes</taxon>
        <taxon>Micrococcales</taxon>
        <taxon>Micrococcaceae</taxon>
        <taxon>Arthrobacter</taxon>
    </lineage>
</organism>
<dbReference type="OrthoDB" id="3197085at2"/>
<keyword evidence="3" id="KW-0238">DNA-binding</keyword>
<dbReference type="InterPro" id="IPR000055">
    <property type="entry name" value="Restrct_endonuc_typeI_TRD"/>
</dbReference>
<keyword evidence="2" id="KW-0680">Restriction system</keyword>
<comment type="caution">
    <text evidence="5">The sequence shown here is derived from an EMBL/GenBank/DDBJ whole genome shotgun (WGS) entry which is preliminary data.</text>
</comment>
<reference evidence="5 6" key="1">
    <citation type="submission" date="2018-05" db="EMBL/GenBank/DDBJ databases">
        <title>Genetic diversity of glacier-inhabiting Cryobacterium bacteria in China and description of Cryobacterium mengkeensis sp. nov. and Arthrobacter glacialis sp. nov.</title>
        <authorList>
            <person name="Liu Q."/>
            <person name="Xin Y.-H."/>
        </authorList>
    </citation>
    <scope>NUCLEOTIDE SEQUENCE [LARGE SCALE GENOMIC DNA]</scope>
    <source>
        <strain evidence="5 6">GP3</strain>
    </source>
</reference>
<dbReference type="Gene3D" id="3.90.220.20">
    <property type="entry name" value="DNA methylase specificity domains"/>
    <property type="match status" value="2"/>
</dbReference>
<feature type="domain" description="Type I restriction modification DNA specificity" evidence="4">
    <location>
        <begin position="238"/>
        <end position="394"/>
    </location>
</feature>
<dbReference type="Gene3D" id="1.10.287.1120">
    <property type="entry name" value="Bipartite methylase S protein"/>
    <property type="match status" value="1"/>
</dbReference>
<dbReference type="InterPro" id="IPR044946">
    <property type="entry name" value="Restrct_endonuc_typeI_TRD_sf"/>
</dbReference>
<dbReference type="Proteomes" id="UP000246303">
    <property type="component" value="Unassembled WGS sequence"/>
</dbReference>
<keyword evidence="6" id="KW-1185">Reference proteome</keyword>
<dbReference type="RefSeq" id="WP_110106307.1">
    <property type="nucleotide sequence ID" value="NZ_JACBZZ010000001.1"/>
</dbReference>
<dbReference type="GO" id="GO:0009307">
    <property type="term" value="P:DNA restriction-modification system"/>
    <property type="evidence" value="ECO:0007669"/>
    <property type="project" value="UniProtKB-KW"/>
</dbReference>
<name>A0A2V3DR05_9MICC</name>
<sequence>MTNVKPYPEYVDSGVEWFPALPSNWSTTKLKHIATCLPGGTPDTLDDDYWLTDGSGTPWVAIGDMSGRQIIHSTSKSLTDAALVNKSLPIGGPGTLLFAMYASVGEVTPLGISAAWNQALLGIVAGPKAETRFIYYVLQSVKDWLPALYRSNTQNNLNAAQVGNFDLPLPPLAVQQSVSTYLDRETAQIDDLIGKQERLIELLAEKRQAVTTQAVTKGLDPNAPTKPSGVPWLGSVPTHWTVMTINRLASVISKGTTPTTIGAEFTDQGVKFLKAENIQNNQVWDTPANFISTDTNRLLARSQLQVNDLLVVIAGATTGKSAVLLRAQTPSNTNQAVAFVRPRDPIMSKWIHHVLSTQRVQSLISSLSVQSAQPNLSMGDLGKIWVTVPPPVEIDLILSQTSRAIENLDSLTMMARRAVELLRERRSALISAAVTGKIDVREGVA</sequence>
<dbReference type="PANTHER" id="PTHR30408:SF12">
    <property type="entry name" value="TYPE I RESTRICTION ENZYME MJAVIII SPECIFICITY SUBUNIT"/>
    <property type="match status" value="1"/>
</dbReference>
<feature type="domain" description="Type I restriction modification DNA specificity" evidence="4">
    <location>
        <begin position="22"/>
        <end position="194"/>
    </location>
</feature>
<evidence type="ECO:0000256" key="2">
    <source>
        <dbReference type="ARBA" id="ARBA00022747"/>
    </source>
</evidence>
<gene>
    <name evidence="5" type="ORF">CVS29_10590</name>
</gene>
<dbReference type="CDD" id="cd17275">
    <property type="entry name" value="RMtype1_S_MjaORF132P-TRD1-CR1_like"/>
    <property type="match status" value="1"/>
</dbReference>
<proteinExistence type="inferred from homology"/>
<evidence type="ECO:0000256" key="3">
    <source>
        <dbReference type="ARBA" id="ARBA00023125"/>
    </source>
</evidence>
<comment type="similarity">
    <text evidence="1">Belongs to the type-I restriction system S methylase family.</text>
</comment>
<evidence type="ECO:0000313" key="5">
    <source>
        <dbReference type="EMBL" id="PXA65131.1"/>
    </source>
</evidence>
<evidence type="ECO:0000256" key="1">
    <source>
        <dbReference type="ARBA" id="ARBA00010923"/>
    </source>
</evidence>
<protein>
    <recommendedName>
        <fullName evidence="4">Type I restriction modification DNA specificity domain-containing protein</fullName>
    </recommendedName>
</protein>
<dbReference type="EMBL" id="QHLZ01000006">
    <property type="protein sequence ID" value="PXA65131.1"/>
    <property type="molecule type" value="Genomic_DNA"/>
</dbReference>
<dbReference type="InterPro" id="IPR052021">
    <property type="entry name" value="Type-I_RS_S_subunit"/>
</dbReference>
<evidence type="ECO:0000259" key="4">
    <source>
        <dbReference type="Pfam" id="PF01420"/>
    </source>
</evidence>
<dbReference type="SUPFAM" id="SSF116734">
    <property type="entry name" value="DNA methylase specificity domain"/>
    <property type="match status" value="2"/>
</dbReference>
<dbReference type="PANTHER" id="PTHR30408">
    <property type="entry name" value="TYPE-1 RESTRICTION ENZYME ECOKI SPECIFICITY PROTEIN"/>
    <property type="match status" value="1"/>
</dbReference>
<accession>A0A2V3DR05</accession>
<evidence type="ECO:0000313" key="6">
    <source>
        <dbReference type="Proteomes" id="UP000246303"/>
    </source>
</evidence>
<dbReference type="AlphaFoldDB" id="A0A2V3DR05"/>